<proteinExistence type="predicted"/>
<reference evidence="3 4" key="1">
    <citation type="submission" date="2017-07" db="EMBL/GenBank/DDBJ databases">
        <title>Draft Genome Sequences of Select Purple Nonsulfur Bacteria.</title>
        <authorList>
            <person name="Lasarre B."/>
            <person name="Mckinlay J.B."/>
        </authorList>
    </citation>
    <scope>NUCLEOTIDE SEQUENCE [LARGE SCALE GENOMIC DNA]</scope>
    <source>
        <strain evidence="3 4">DSM 11907</strain>
    </source>
</reference>
<dbReference type="OrthoDB" id="7960503at2"/>
<gene>
    <name evidence="3" type="ORF">CH338_23625</name>
</gene>
<organism evidence="3 4">
    <name type="scientific">Rhodoplanes elegans</name>
    <dbReference type="NCBI Taxonomy" id="29408"/>
    <lineage>
        <taxon>Bacteria</taxon>
        <taxon>Pseudomonadati</taxon>
        <taxon>Pseudomonadota</taxon>
        <taxon>Alphaproteobacteria</taxon>
        <taxon>Hyphomicrobiales</taxon>
        <taxon>Nitrobacteraceae</taxon>
        <taxon>Rhodoplanes</taxon>
    </lineage>
</organism>
<name>A0A327K4Y8_9BRAD</name>
<dbReference type="AlphaFoldDB" id="A0A327K4Y8"/>
<accession>A0A327K4Y8</accession>
<evidence type="ECO:0000256" key="2">
    <source>
        <dbReference type="SAM" id="Phobius"/>
    </source>
</evidence>
<dbReference type="EMBL" id="NPEU01000403">
    <property type="protein sequence ID" value="RAI32785.1"/>
    <property type="molecule type" value="Genomic_DNA"/>
</dbReference>
<keyword evidence="4" id="KW-1185">Reference proteome</keyword>
<evidence type="ECO:0000313" key="3">
    <source>
        <dbReference type="EMBL" id="RAI32785.1"/>
    </source>
</evidence>
<comment type="caution">
    <text evidence="3">The sequence shown here is derived from an EMBL/GenBank/DDBJ whole genome shotgun (WGS) entry which is preliminary data.</text>
</comment>
<keyword evidence="2" id="KW-0472">Membrane</keyword>
<evidence type="ECO:0000313" key="4">
    <source>
        <dbReference type="Proteomes" id="UP000248863"/>
    </source>
</evidence>
<keyword evidence="2" id="KW-1133">Transmembrane helix</keyword>
<evidence type="ECO:0000256" key="1">
    <source>
        <dbReference type="SAM" id="MobiDB-lite"/>
    </source>
</evidence>
<feature type="transmembrane region" description="Helical" evidence="2">
    <location>
        <begin position="12"/>
        <end position="29"/>
    </location>
</feature>
<feature type="region of interest" description="Disordered" evidence="1">
    <location>
        <begin position="95"/>
        <end position="119"/>
    </location>
</feature>
<dbReference type="Proteomes" id="UP000248863">
    <property type="component" value="Unassembled WGS sequence"/>
</dbReference>
<feature type="compositionally biased region" description="Basic and acidic residues" evidence="1">
    <location>
        <begin position="110"/>
        <end position="119"/>
    </location>
</feature>
<sequence length="119" mass="13103">MTSTHHARRGLLAVSAYAAGMVVVTLVGWEVGARQLGYVPLTERLLGPSGPPEAEVRRYGRMMVKADYFGNCREYTVDNRTQQIVDKGIVPCEPQKKDAEAARPTGGKFDSFRDAFGKK</sequence>
<dbReference type="RefSeq" id="WP_111359531.1">
    <property type="nucleotide sequence ID" value="NZ_NHSK01000303.1"/>
</dbReference>
<protein>
    <submittedName>
        <fullName evidence="3">Uncharacterized protein</fullName>
    </submittedName>
</protein>
<keyword evidence="2" id="KW-0812">Transmembrane</keyword>